<name>A0A383EG94_9ZZZZ</name>
<evidence type="ECO:0000313" key="2">
    <source>
        <dbReference type="EMBL" id="SVE55433.1"/>
    </source>
</evidence>
<dbReference type="AlphaFoldDB" id="A0A383EG94"/>
<dbReference type="EMBL" id="UINC01225387">
    <property type="protein sequence ID" value="SVE55433.1"/>
    <property type="molecule type" value="Genomic_DNA"/>
</dbReference>
<sequence>MHVTGRLGTGTGHVDSPSSRGTKDALGQVTAATVASAEDKDGRAFHLQVTLFTQPSTQNHAPMPCQVLGVGVGVDRT</sequence>
<feature type="region of interest" description="Disordered" evidence="1">
    <location>
        <begin position="1"/>
        <end position="27"/>
    </location>
</feature>
<feature type="non-terminal residue" evidence="2">
    <location>
        <position position="77"/>
    </location>
</feature>
<gene>
    <name evidence="2" type="ORF">METZ01_LOCUS508287</name>
</gene>
<reference evidence="2" key="1">
    <citation type="submission" date="2018-05" db="EMBL/GenBank/DDBJ databases">
        <authorList>
            <person name="Lanie J.A."/>
            <person name="Ng W.-L."/>
            <person name="Kazmierczak K.M."/>
            <person name="Andrzejewski T.M."/>
            <person name="Davidsen T.M."/>
            <person name="Wayne K.J."/>
            <person name="Tettelin H."/>
            <person name="Glass J.I."/>
            <person name="Rusch D."/>
            <person name="Podicherti R."/>
            <person name="Tsui H.-C.T."/>
            <person name="Winkler M.E."/>
        </authorList>
    </citation>
    <scope>NUCLEOTIDE SEQUENCE</scope>
</reference>
<proteinExistence type="predicted"/>
<protein>
    <submittedName>
        <fullName evidence="2">Uncharacterized protein</fullName>
    </submittedName>
</protein>
<organism evidence="2">
    <name type="scientific">marine metagenome</name>
    <dbReference type="NCBI Taxonomy" id="408172"/>
    <lineage>
        <taxon>unclassified sequences</taxon>
        <taxon>metagenomes</taxon>
        <taxon>ecological metagenomes</taxon>
    </lineage>
</organism>
<accession>A0A383EG94</accession>
<evidence type="ECO:0000256" key="1">
    <source>
        <dbReference type="SAM" id="MobiDB-lite"/>
    </source>
</evidence>